<evidence type="ECO:0000313" key="2">
    <source>
        <dbReference type="EMBL" id="PQJ16843.1"/>
    </source>
</evidence>
<dbReference type="Proteomes" id="UP000239366">
    <property type="component" value="Unassembled WGS sequence"/>
</dbReference>
<gene>
    <name evidence="2" type="ORF">BST99_10320</name>
</gene>
<dbReference type="CDD" id="cd00158">
    <property type="entry name" value="RHOD"/>
    <property type="match status" value="1"/>
</dbReference>
<accession>A0A2S7TA71</accession>
<dbReference type="SUPFAM" id="SSF52821">
    <property type="entry name" value="Rhodanese/Cell cycle control phosphatase"/>
    <property type="match status" value="1"/>
</dbReference>
<protein>
    <recommendedName>
        <fullName evidence="1">Rhodanese domain-containing protein</fullName>
    </recommendedName>
</protein>
<proteinExistence type="predicted"/>
<dbReference type="InterPro" id="IPR036873">
    <property type="entry name" value="Rhodanese-like_dom_sf"/>
</dbReference>
<dbReference type="InterPro" id="IPR001763">
    <property type="entry name" value="Rhodanese-like_dom"/>
</dbReference>
<dbReference type="AlphaFoldDB" id="A0A2S7TA71"/>
<dbReference type="EMBL" id="MQVX01000001">
    <property type="protein sequence ID" value="PQJ16843.1"/>
    <property type="molecule type" value="Genomic_DNA"/>
</dbReference>
<reference evidence="3" key="1">
    <citation type="submission" date="2016-11" db="EMBL/GenBank/DDBJ databases">
        <title>Trade-off between light-utilization and light-protection in marine flavobacteria.</title>
        <authorList>
            <person name="Kumagai Y."/>
            <person name="Yoshizawa S."/>
            <person name="Kogure K."/>
        </authorList>
    </citation>
    <scope>NUCLEOTIDE SEQUENCE [LARGE SCALE GENOMIC DNA]</scope>
    <source>
        <strain evidence="3">SG-18</strain>
    </source>
</reference>
<organism evidence="2 3">
    <name type="scientific">Aureicoccus marinus</name>
    <dbReference type="NCBI Taxonomy" id="754435"/>
    <lineage>
        <taxon>Bacteria</taxon>
        <taxon>Pseudomonadati</taxon>
        <taxon>Bacteroidota</taxon>
        <taxon>Flavobacteriia</taxon>
        <taxon>Flavobacteriales</taxon>
        <taxon>Flavobacteriaceae</taxon>
        <taxon>Aureicoccus</taxon>
    </lineage>
</organism>
<comment type="caution">
    <text evidence="2">The sequence shown here is derived from an EMBL/GenBank/DDBJ whole genome shotgun (WGS) entry which is preliminary data.</text>
</comment>
<sequence>MQVSLVCCQSAGAEAQIVNKEKVSSLLRQVEEGSAKLLDVRTPEEFNRGAIPGALNLDIRSEEFSEQLEHLDKDKPVILYCQSGFRSNKAAGILLSLGFTQVLDYKGGYSDWYR</sequence>
<dbReference type="PROSITE" id="PS50206">
    <property type="entry name" value="RHODANESE_3"/>
    <property type="match status" value="1"/>
</dbReference>
<dbReference type="SMART" id="SM00450">
    <property type="entry name" value="RHOD"/>
    <property type="match status" value="1"/>
</dbReference>
<dbReference type="Pfam" id="PF00581">
    <property type="entry name" value="Rhodanese"/>
    <property type="match status" value="1"/>
</dbReference>
<dbReference type="Gene3D" id="3.40.250.10">
    <property type="entry name" value="Rhodanese-like domain"/>
    <property type="match status" value="1"/>
</dbReference>
<feature type="domain" description="Rhodanese" evidence="1">
    <location>
        <begin position="31"/>
        <end position="114"/>
    </location>
</feature>
<dbReference type="InterPro" id="IPR052367">
    <property type="entry name" value="Thiosulfate_ST/Rhodanese-like"/>
</dbReference>
<evidence type="ECO:0000259" key="1">
    <source>
        <dbReference type="PROSITE" id="PS50206"/>
    </source>
</evidence>
<keyword evidence="3" id="KW-1185">Reference proteome</keyword>
<name>A0A2S7TA71_9FLAO</name>
<evidence type="ECO:0000313" key="3">
    <source>
        <dbReference type="Proteomes" id="UP000239366"/>
    </source>
</evidence>
<dbReference type="PANTHER" id="PTHR45431">
    <property type="entry name" value="RHODANESE-LIKE DOMAIN-CONTAINING PROTEIN 15, CHLOROPLASTIC"/>
    <property type="match status" value="1"/>
</dbReference>
<dbReference type="PANTHER" id="PTHR45431:SF3">
    <property type="entry name" value="RHODANESE-LIKE DOMAIN-CONTAINING PROTEIN 15, CHLOROPLASTIC"/>
    <property type="match status" value="1"/>
</dbReference>